<protein>
    <submittedName>
        <fullName evidence="3">Uncharacterized protein</fullName>
    </submittedName>
</protein>
<dbReference type="VEuPathDB" id="FungiDB:sscle_02g014170"/>
<accession>A0A1D9PVB8</accession>
<feature type="region of interest" description="Disordered" evidence="1">
    <location>
        <begin position="485"/>
        <end position="507"/>
    </location>
</feature>
<feature type="compositionally biased region" description="Polar residues" evidence="1">
    <location>
        <begin position="490"/>
        <end position="500"/>
    </location>
</feature>
<feature type="compositionally biased region" description="Polar residues" evidence="1">
    <location>
        <begin position="655"/>
        <end position="688"/>
    </location>
</feature>
<dbReference type="EMBL" id="CP017815">
    <property type="protein sequence ID" value="APA06647.1"/>
    <property type="molecule type" value="Genomic_DNA"/>
</dbReference>
<sequence length="727" mass="79360">MRHDTRIVGPASVQKSSADQQVQSYKTHQAPVLVAKGPGDNATSRFRGSSTLSFTNTVPYNAMTAPESNMDQVDVLTGDKDSTSNKSKEKKAKKSKFSPNSTAVSAISDNQLYSGLSDMHTGLFLSTYNGNRASAPRSKDARSTGFPTELPPRPVPRPPLPIRVTAEARAQFAARKQDERLALERRLAEPHLVRRTVSTNNNWGFSFFQGLTSNCWAAFAVTQFGFLSTGVSVGVVVTIKSTASQSSTSNISVVVIWWLVLSLILLCVGGTTFGFMICRESAYHPRGGFRQHAGSREIVDGIIGSRDLESGHHGQRSFEMAPRANAIRREALSTFDAPQRVQNSHTEVLRPNMEIYQRGPTNHHGFEQVPTYGAGEGPHYGPYRLDSPEVENYDYMLANPTTPLMTPLTPLPQAVLKPVTSRNIKDFPVHHHTPSKLSGSHSANPSLPDEAYGTMGVPSWTSTRSRDSLVAAAPHRNLAMKNLLGETAAPENSLNTTNTLNRDRGTIESVAPSQTSVYSYMPSAHPLHRTPAELQQRQAVDTFVPSSPNASCMSSRIDLDKAMPPTLKRVETEGPLEKLEKSFTQQSEKIVFGQQFSPPLDLGDRPLVVCHKRVVNGRLRQYGSREDNLEAAPAVASISSSNNPRRRPEALDHCTTPQATNGGILSRLNTGDSSTLDNTNQTDSTFASRNPYRDSMNDNCDNSPCNMETLPATFYTGSGKGKGSAYE</sequence>
<dbReference type="Proteomes" id="UP000177798">
    <property type="component" value="Chromosome 2"/>
</dbReference>
<feature type="transmembrane region" description="Helical" evidence="2">
    <location>
        <begin position="251"/>
        <end position="277"/>
    </location>
</feature>
<feature type="region of interest" description="Disordered" evidence="1">
    <location>
        <begin position="427"/>
        <end position="462"/>
    </location>
</feature>
<organism evidence="3 4">
    <name type="scientific">Sclerotinia sclerotiorum (strain ATCC 18683 / 1980 / Ss-1)</name>
    <name type="common">White mold</name>
    <name type="synonym">Whetzelinia sclerotiorum</name>
    <dbReference type="NCBI Taxonomy" id="665079"/>
    <lineage>
        <taxon>Eukaryota</taxon>
        <taxon>Fungi</taxon>
        <taxon>Dikarya</taxon>
        <taxon>Ascomycota</taxon>
        <taxon>Pezizomycotina</taxon>
        <taxon>Leotiomycetes</taxon>
        <taxon>Helotiales</taxon>
        <taxon>Sclerotiniaceae</taxon>
        <taxon>Sclerotinia</taxon>
    </lineage>
</organism>
<dbReference type="OMA" id="PYRDSMN"/>
<feature type="compositionally biased region" description="Pro residues" evidence="1">
    <location>
        <begin position="149"/>
        <end position="160"/>
    </location>
</feature>
<feature type="compositionally biased region" description="Polar residues" evidence="1">
    <location>
        <begin position="435"/>
        <end position="445"/>
    </location>
</feature>
<keyword evidence="2" id="KW-1133">Transmembrane helix</keyword>
<dbReference type="KEGG" id="ssl:SS1G_04777"/>
<feature type="region of interest" description="Disordered" evidence="1">
    <location>
        <begin position="1"/>
        <end position="48"/>
    </location>
</feature>
<keyword evidence="2" id="KW-0472">Membrane</keyword>
<evidence type="ECO:0000256" key="2">
    <source>
        <dbReference type="SAM" id="Phobius"/>
    </source>
</evidence>
<proteinExistence type="predicted"/>
<keyword evidence="2" id="KW-0812">Transmembrane</keyword>
<feature type="region of interest" description="Disordered" evidence="1">
    <location>
        <begin position="63"/>
        <end position="101"/>
    </location>
</feature>
<name>A0A1D9PVB8_SCLS1</name>
<dbReference type="RefSeq" id="XP_001594969.1">
    <property type="nucleotide sequence ID" value="XM_001594919.1"/>
</dbReference>
<gene>
    <name evidence="3" type="ORF">sscle_02g014170</name>
</gene>
<feature type="region of interest" description="Disordered" evidence="1">
    <location>
        <begin position="131"/>
        <end position="160"/>
    </location>
</feature>
<dbReference type="OrthoDB" id="3533403at2759"/>
<feature type="transmembrane region" description="Helical" evidence="2">
    <location>
        <begin position="216"/>
        <end position="239"/>
    </location>
</feature>
<feature type="compositionally biased region" description="Polar residues" evidence="1">
    <location>
        <begin position="13"/>
        <end position="27"/>
    </location>
</feature>
<feature type="compositionally biased region" description="Basic and acidic residues" evidence="1">
    <location>
        <begin position="77"/>
        <end position="87"/>
    </location>
</feature>
<evidence type="ECO:0000256" key="1">
    <source>
        <dbReference type="SAM" id="MobiDB-lite"/>
    </source>
</evidence>
<dbReference type="AlphaFoldDB" id="A0A1D9PVB8"/>
<evidence type="ECO:0000313" key="4">
    <source>
        <dbReference type="Proteomes" id="UP000177798"/>
    </source>
</evidence>
<reference evidence="4" key="1">
    <citation type="journal article" date="2017" name="Genome Biol. Evol.">
        <title>The complete genome sequence of the phytopathogenic fungus Sclerotinia sclerotiorum reveals insights into the genome architecture of broad host range pathogens.</title>
        <authorList>
            <person name="Derbyshire M."/>
            <person name="Denton-Giles M."/>
            <person name="Hegedus D."/>
            <person name="Seifbarghy S."/>
            <person name="Rollins J."/>
            <person name="van Kan J."/>
            <person name="Seidl M.F."/>
            <person name="Faino L."/>
            <person name="Mbengue M."/>
            <person name="Navaud O."/>
            <person name="Raffaele S."/>
            <person name="Hammond-Kosack K."/>
            <person name="Heard S."/>
            <person name="Oliver R."/>
        </authorList>
    </citation>
    <scope>NUCLEOTIDE SEQUENCE [LARGE SCALE GENOMIC DNA]</scope>
    <source>
        <strain evidence="4">ATCC 18683 / 1980 / Ss-1</strain>
    </source>
</reference>
<feature type="region of interest" description="Disordered" evidence="1">
    <location>
        <begin position="633"/>
        <end position="700"/>
    </location>
</feature>
<evidence type="ECO:0000313" key="3">
    <source>
        <dbReference type="EMBL" id="APA06647.1"/>
    </source>
</evidence>